<dbReference type="GO" id="GO:0016747">
    <property type="term" value="F:acyltransferase activity, transferring groups other than amino-acyl groups"/>
    <property type="evidence" value="ECO:0007669"/>
    <property type="project" value="InterPro"/>
</dbReference>
<dbReference type="InterPro" id="IPR000182">
    <property type="entry name" value="GNAT_dom"/>
</dbReference>
<comment type="caution">
    <text evidence="5">The sequence shown here is derived from an EMBL/GenBank/DDBJ whole genome shotgun (WGS) entry which is preliminary data.</text>
</comment>
<reference evidence="5 7" key="2">
    <citation type="submission" date="2015-12" db="EMBL/GenBank/DDBJ databases">
        <title>Bacillus cereus Group isolate.</title>
        <authorList>
            <person name="Kovac J."/>
        </authorList>
    </citation>
    <scope>NUCLEOTIDE SEQUENCE [LARGE SCALE GENOMIC DNA]</scope>
    <source>
        <strain evidence="5 7">FSL W8-0275</strain>
    </source>
</reference>
<dbReference type="Proteomes" id="UP000036243">
    <property type="component" value="Unassembled WGS sequence"/>
</dbReference>
<keyword evidence="1 5" id="KW-0808">Transferase</keyword>
<dbReference type="AlphaFoldDB" id="A0A0J7AIU1"/>
<organism evidence="5 7">
    <name type="scientific">Bacillus cereus</name>
    <dbReference type="NCBI Taxonomy" id="1396"/>
    <lineage>
        <taxon>Bacteria</taxon>
        <taxon>Bacillati</taxon>
        <taxon>Bacillota</taxon>
        <taxon>Bacilli</taxon>
        <taxon>Bacillales</taxon>
        <taxon>Bacillaceae</taxon>
        <taxon>Bacillus</taxon>
        <taxon>Bacillus cereus group</taxon>
    </lineage>
</organism>
<dbReference type="PANTHER" id="PTHR43072">
    <property type="entry name" value="N-ACETYLTRANSFERASE"/>
    <property type="match status" value="1"/>
</dbReference>
<evidence type="ECO:0000313" key="4">
    <source>
        <dbReference type="EMBL" id="KMP12845.1"/>
    </source>
</evidence>
<evidence type="ECO:0000313" key="6">
    <source>
        <dbReference type="Proteomes" id="UP000036243"/>
    </source>
</evidence>
<evidence type="ECO:0000259" key="3">
    <source>
        <dbReference type="PROSITE" id="PS51186"/>
    </source>
</evidence>
<evidence type="ECO:0000313" key="5">
    <source>
        <dbReference type="EMBL" id="KXY04167.1"/>
    </source>
</evidence>
<dbReference type="CDD" id="cd04301">
    <property type="entry name" value="NAT_SF"/>
    <property type="match status" value="1"/>
</dbReference>
<name>A0A0J7AIU1_BACCE</name>
<gene>
    <name evidence="5" type="ORF">AT274_07350</name>
    <name evidence="4" type="ORF">TQ94_28685</name>
</gene>
<dbReference type="PATRIC" id="fig|1396.438.peg.5799"/>
<feature type="domain" description="N-acetyltransferase" evidence="3">
    <location>
        <begin position="10"/>
        <end position="167"/>
    </location>
</feature>
<proteinExistence type="predicted"/>
<protein>
    <submittedName>
        <fullName evidence="5">Phosphinothricin acetyltransferase</fullName>
    </submittedName>
</protein>
<sequence length="171" mass="19612">MVEGMKVMEYSIVQLTEKDWPQVSDIYLKGILTKTATFETECPDWYKWKMNRDLKTCIVAKVDQIIIGWASVSKISSRCAYVGVGETSVYVHPNYIGNNVGFRLLKELVDLSEENSYWTLQANIFAENISSIKIHEKNGFRIVGVREKIGQVNGIWKDNILMERRSGKIGR</sequence>
<evidence type="ECO:0000313" key="7">
    <source>
        <dbReference type="Proteomes" id="UP000075591"/>
    </source>
</evidence>
<dbReference type="EMBL" id="LOMT01000002">
    <property type="protein sequence ID" value="KXY04167.1"/>
    <property type="molecule type" value="Genomic_DNA"/>
</dbReference>
<dbReference type="EMBL" id="JYFW01000044">
    <property type="protein sequence ID" value="KMP12845.1"/>
    <property type="molecule type" value="Genomic_DNA"/>
</dbReference>
<dbReference type="PANTHER" id="PTHR43072:SF23">
    <property type="entry name" value="UPF0039 PROTEIN C11D3.02C"/>
    <property type="match status" value="1"/>
</dbReference>
<dbReference type="SUPFAM" id="SSF55729">
    <property type="entry name" value="Acyl-CoA N-acyltransferases (Nat)"/>
    <property type="match status" value="1"/>
</dbReference>
<dbReference type="Pfam" id="PF00583">
    <property type="entry name" value="Acetyltransf_1"/>
    <property type="match status" value="1"/>
</dbReference>
<reference evidence="4 6" key="1">
    <citation type="submission" date="2015-02" db="EMBL/GenBank/DDBJ databases">
        <title>Evolution of B. cereus sensu lato: Distribution, horizontal transfer and duplication of chromosomal virulence genes.</title>
        <authorList>
            <person name="Boehm M.-E."/>
            <person name="Huptas C."/>
            <person name="Krey V.M."/>
            <person name="Scherer S."/>
        </authorList>
    </citation>
    <scope>NUCLEOTIDE SEQUENCE [LARGE SCALE GENOMIC DNA]</scope>
    <source>
        <strain evidence="4 6">#17</strain>
    </source>
</reference>
<keyword evidence="2" id="KW-0012">Acyltransferase</keyword>
<dbReference type="PROSITE" id="PS51186">
    <property type="entry name" value="GNAT"/>
    <property type="match status" value="1"/>
</dbReference>
<dbReference type="InterPro" id="IPR016181">
    <property type="entry name" value="Acyl_CoA_acyltransferase"/>
</dbReference>
<dbReference type="Gene3D" id="3.40.630.30">
    <property type="match status" value="1"/>
</dbReference>
<dbReference type="Proteomes" id="UP000075591">
    <property type="component" value="Unassembled WGS sequence"/>
</dbReference>
<accession>A0A0J7AIU1</accession>
<evidence type="ECO:0000256" key="1">
    <source>
        <dbReference type="ARBA" id="ARBA00022679"/>
    </source>
</evidence>
<evidence type="ECO:0000256" key="2">
    <source>
        <dbReference type="ARBA" id="ARBA00023315"/>
    </source>
</evidence>